<dbReference type="SUPFAM" id="SSF101262">
    <property type="entry name" value="Methenyltetrahydrofolate cyclohydrolase-like"/>
    <property type="match status" value="1"/>
</dbReference>
<protein>
    <submittedName>
        <fullName evidence="2">Formiminotetrahydrofolate cyclodeaminase</fullName>
    </submittedName>
</protein>
<dbReference type="GO" id="GO:0003824">
    <property type="term" value="F:catalytic activity"/>
    <property type="evidence" value="ECO:0007669"/>
    <property type="project" value="InterPro"/>
</dbReference>
<dbReference type="Pfam" id="PF04961">
    <property type="entry name" value="FTCD_C"/>
    <property type="match status" value="1"/>
</dbReference>
<sequence>MDLENFIERLATKDPVPGGGAASALVAIVGDALASMVSALTIGKKGYEGNEARIREIGEKAVKIRLDLERLMDEDETAFNAISATWKMPKGTEEEKLERFRALQAALKKATQPPWNIAEKALEVMDLSIELIRIGNKNAVTDAGCGLIFGFAAAEGALLNVAINIDGISDPKYSEEERSKIKELHSNLEAKRFEGMELLMKALKAPPF</sequence>
<reference evidence="2" key="2">
    <citation type="journal article" date="2014" name="ISME J.">
        <title>Microbial stratification in low pH oxic and suboxic macroscopic growths along an acid mine drainage.</title>
        <authorList>
            <person name="Mendez-Garcia C."/>
            <person name="Mesa V."/>
            <person name="Sprenger R.R."/>
            <person name="Richter M."/>
            <person name="Diez M.S."/>
            <person name="Solano J."/>
            <person name="Bargiela R."/>
            <person name="Golyshina O.V."/>
            <person name="Manteca A."/>
            <person name="Ramos J.L."/>
            <person name="Gallego J.R."/>
            <person name="Llorente I."/>
            <person name="Martins Dos Santos V.A."/>
            <person name="Jensen O.N."/>
            <person name="Pelaez A.I."/>
            <person name="Sanchez J."/>
            <person name="Ferrer M."/>
        </authorList>
    </citation>
    <scope>NUCLEOTIDE SEQUENCE</scope>
</reference>
<dbReference type="EMBL" id="AUZY01012253">
    <property type="protein sequence ID" value="EQD30686.1"/>
    <property type="molecule type" value="Genomic_DNA"/>
</dbReference>
<dbReference type="Gene3D" id="1.20.120.680">
    <property type="entry name" value="Formiminotetrahydrofolate cyclodeaminase monomer, up-and-down helical bundle"/>
    <property type="match status" value="1"/>
</dbReference>
<dbReference type="InterPro" id="IPR007044">
    <property type="entry name" value="Cyclodeamin/CycHdrlase"/>
</dbReference>
<gene>
    <name evidence="2" type="ORF">B1B_18306</name>
</gene>
<proteinExistence type="predicted"/>
<evidence type="ECO:0000259" key="1">
    <source>
        <dbReference type="Pfam" id="PF04961"/>
    </source>
</evidence>
<organism evidence="2">
    <name type="scientific">mine drainage metagenome</name>
    <dbReference type="NCBI Taxonomy" id="410659"/>
    <lineage>
        <taxon>unclassified sequences</taxon>
        <taxon>metagenomes</taxon>
        <taxon>ecological metagenomes</taxon>
    </lineage>
</organism>
<name>T0Y6C5_9ZZZZ</name>
<dbReference type="InterPro" id="IPR036178">
    <property type="entry name" value="Formintransfe-cycloase-like_sf"/>
</dbReference>
<comment type="caution">
    <text evidence="2">The sequence shown here is derived from an EMBL/GenBank/DDBJ whole genome shotgun (WGS) entry which is preliminary data.</text>
</comment>
<dbReference type="AlphaFoldDB" id="T0Y6C5"/>
<feature type="domain" description="Cyclodeaminase/cyclohydrolase" evidence="1">
    <location>
        <begin position="3"/>
        <end position="182"/>
    </location>
</feature>
<accession>T0Y6C5</accession>
<reference evidence="2" key="1">
    <citation type="submission" date="2013-08" db="EMBL/GenBank/DDBJ databases">
        <authorList>
            <person name="Mendez C."/>
            <person name="Richter M."/>
            <person name="Ferrer M."/>
            <person name="Sanchez J."/>
        </authorList>
    </citation>
    <scope>NUCLEOTIDE SEQUENCE</scope>
</reference>
<evidence type="ECO:0000313" key="2">
    <source>
        <dbReference type="EMBL" id="EQD30686.1"/>
    </source>
</evidence>